<gene>
    <name evidence="2" type="ORF">GT409_08800</name>
</gene>
<keyword evidence="3" id="KW-1185">Reference proteome</keyword>
<dbReference type="InterPro" id="IPR025669">
    <property type="entry name" value="AAA_dom"/>
</dbReference>
<dbReference type="PANTHER" id="PTHR13696:SF52">
    <property type="entry name" value="PARA FAMILY PROTEIN CT_582"/>
    <property type="match status" value="1"/>
</dbReference>
<dbReference type="Proteomes" id="UP000464954">
    <property type="component" value="Chromosome"/>
</dbReference>
<proteinExistence type="predicted"/>
<dbReference type="PIRSF" id="PIRSF009320">
    <property type="entry name" value="Nuc_binding_HP_1000"/>
    <property type="match status" value="1"/>
</dbReference>
<dbReference type="RefSeq" id="WP_160628732.1">
    <property type="nucleotide sequence ID" value="NZ_CP047593.1"/>
</dbReference>
<dbReference type="AlphaFoldDB" id="A0A6P1M4N2"/>
<feature type="domain" description="AAA" evidence="1">
    <location>
        <begin position="3"/>
        <end position="180"/>
    </location>
</feature>
<evidence type="ECO:0000313" key="2">
    <source>
        <dbReference type="EMBL" id="QHI69550.1"/>
    </source>
</evidence>
<evidence type="ECO:0000259" key="1">
    <source>
        <dbReference type="Pfam" id="PF13614"/>
    </source>
</evidence>
<protein>
    <submittedName>
        <fullName evidence="2">AAA family ATPase</fullName>
    </submittedName>
</protein>
<evidence type="ECO:0000313" key="3">
    <source>
        <dbReference type="Proteomes" id="UP000464954"/>
    </source>
</evidence>
<dbReference type="EMBL" id="CP047593">
    <property type="protein sequence ID" value="QHI69550.1"/>
    <property type="molecule type" value="Genomic_DNA"/>
</dbReference>
<dbReference type="SUPFAM" id="SSF52540">
    <property type="entry name" value="P-loop containing nucleoside triphosphate hydrolases"/>
    <property type="match status" value="1"/>
</dbReference>
<accession>A0A6P1M4N2</accession>
<dbReference type="PANTHER" id="PTHR13696">
    <property type="entry name" value="P-LOOP CONTAINING NUCLEOSIDE TRIPHOSPHATE HYDROLASE"/>
    <property type="match status" value="1"/>
</dbReference>
<dbReference type="InterPro" id="IPR050678">
    <property type="entry name" value="DNA_Partitioning_ATPase"/>
</dbReference>
<reference evidence="2 3" key="1">
    <citation type="submission" date="2020-01" db="EMBL/GenBank/DDBJ databases">
        <title>Ponticoccus aerotolerans gen. nov., sp. nov., an anaerobic bacterium and proposal of Ponticoccusceae fam. nov., Ponticoccusles ord. nov. and Ponticoccuse classis nov. in the phylum Kiritimatiellaeota.</title>
        <authorList>
            <person name="Zhou L.Y."/>
            <person name="Du Z.J."/>
        </authorList>
    </citation>
    <scope>NUCLEOTIDE SEQUENCE [LARGE SCALE GENOMIC DNA]</scope>
    <source>
        <strain evidence="2 3">S-5007</strain>
    </source>
</reference>
<dbReference type="CDD" id="cd02042">
    <property type="entry name" value="ParAB_family"/>
    <property type="match status" value="1"/>
</dbReference>
<dbReference type="Gene3D" id="3.40.50.300">
    <property type="entry name" value="P-loop containing nucleotide triphosphate hydrolases"/>
    <property type="match status" value="1"/>
</dbReference>
<dbReference type="KEGG" id="taer:GT409_08800"/>
<dbReference type="Pfam" id="PF13614">
    <property type="entry name" value="AAA_31"/>
    <property type="match status" value="1"/>
</dbReference>
<name>A0A6P1M4N2_9BACT</name>
<organism evidence="2 3">
    <name type="scientific">Tichowtungia aerotolerans</name>
    <dbReference type="NCBI Taxonomy" id="2697043"/>
    <lineage>
        <taxon>Bacteria</taxon>
        <taxon>Pseudomonadati</taxon>
        <taxon>Kiritimatiellota</taxon>
        <taxon>Tichowtungiia</taxon>
        <taxon>Tichowtungiales</taxon>
        <taxon>Tichowtungiaceae</taxon>
        <taxon>Tichowtungia</taxon>
    </lineage>
</organism>
<dbReference type="FunFam" id="3.40.50.300:FF:000285">
    <property type="entry name" value="Sporulation initiation inhibitor Soj"/>
    <property type="match status" value="1"/>
</dbReference>
<sequence>MSTKVIALANQKGGVGKTTTAVSLSACLAKRKQNVLLIDLDPQANATSGVGIDKEEGASIYSALLGEADVRTLIKPTETKRLHLIPSELDLAGCEVAIARMDNYLHCLKNALQPIVDQNEYDYILFDCPPSIGILFMNALYAADSIIIPMQAEYLALEGLSVILSLIDQVRDAGNPKLRIEGIVMTMCDLRTNLAQQVVDEVQNHFGDVIYETLIPRSVRLSEAPSYGQPIIQYAPISKGSMAYMKLAKEFLKRQQSAPSA</sequence>
<dbReference type="InterPro" id="IPR027417">
    <property type="entry name" value="P-loop_NTPase"/>
</dbReference>